<dbReference type="InterPro" id="IPR050570">
    <property type="entry name" value="Cell_wall_metabolism_enzyme"/>
</dbReference>
<dbReference type="InterPro" id="IPR016047">
    <property type="entry name" value="M23ase_b-sheet_dom"/>
</dbReference>
<dbReference type="AlphaFoldDB" id="A0A545TJR2"/>
<evidence type="ECO:0000256" key="1">
    <source>
        <dbReference type="SAM" id="SignalP"/>
    </source>
</evidence>
<reference evidence="3 4" key="1">
    <citation type="submission" date="2019-06" db="EMBL/GenBank/DDBJ databases">
        <title>Draft genome of Aliikangiella marina GYP-15.</title>
        <authorList>
            <person name="Wang G."/>
        </authorList>
    </citation>
    <scope>NUCLEOTIDE SEQUENCE [LARGE SCALE GENOMIC DNA]</scope>
    <source>
        <strain evidence="3 4">GYP-15</strain>
    </source>
</reference>
<evidence type="ECO:0000313" key="3">
    <source>
        <dbReference type="EMBL" id="TQV77464.1"/>
    </source>
</evidence>
<dbReference type="Pfam" id="PF01551">
    <property type="entry name" value="Peptidase_M23"/>
    <property type="match status" value="1"/>
</dbReference>
<evidence type="ECO:0000259" key="2">
    <source>
        <dbReference type="Pfam" id="PF01551"/>
    </source>
</evidence>
<dbReference type="RefSeq" id="WP_142941036.1">
    <property type="nucleotide sequence ID" value="NZ_VIKR01000001.1"/>
</dbReference>
<sequence length="270" mass="29383">MLQRVILALAISLLTTKAWAQSIEIVTPNPQQGSMIIGKLIGEGDLSLGATPIEVDEQGYFVFGVGREAPSKIELTVTSEQQIEKFPIAIAQREWKIERVDGLPPSKVTPRAPAVLKRIAEESKQVRAARNLVSKLNHFREPFVMPAEGRISGVYGSQRILNGEPRRPHYGLDVANATGTPVVAAASGVVTLAHKDMFFSGGTLIIDHGRGISSTYIHLNSIDVKVGETVKQGQRVATIGATGRATGPHLDWRLNWFQTRLDPALLVDIK</sequence>
<dbReference type="OrthoDB" id="9805070at2"/>
<name>A0A545TJR2_9GAMM</name>
<dbReference type="GO" id="GO:0004222">
    <property type="term" value="F:metalloendopeptidase activity"/>
    <property type="evidence" value="ECO:0007669"/>
    <property type="project" value="TreeGrafter"/>
</dbReference>
<comment type="caution">
    <text evidence="3">The sequence shown here is derived from an EMBL/GenBank/DDBJ whole genome shotgun (WGS) entry which is preliminary data.</text>
</comment>
<dbReference type="InterPro" id="IPR011055">
    <property type="entry name" value="Dup_hybrid_motif"/>
</dbReference>
<dbReference type="CDD" id="cd12797">
    <property type="entry name" value="M23_peptidase"/>
    <property type="match status" value="1"/>
</dbReference>
<feature type="chain" id="PRO_5021894143" evidence="1">
    <location>
        <begin position="21"/>
        <end position="270"/>
    </location>
</feature>
<dbReference type="Proteomes" id="UP000317839">
    <property type="component" value="Unassembled WGS sequence"/>
</dbReference>
<dbReference type="SUPFAM" id="SSF51261">
    <property type="entry name" value="Duplicated hybrid motif"/>
    <property type="match status" value="1"/>
</dbReference>
<dbReference type="PANTHER" id="PTHR21666">
    <property type="entry name" value="PEPTIDASE-RELATED"/>
    <property type="match status" value="1"/>
</dbReference>
<dbReference type="PANTHER" id="PTHR21666:SF285">
    <property type="entry name" value="M23 FAMILY METALLOPEPTIDASE"/>
    <property type="match status" value="1"/>
</dbReference>
<dbReference type="FunFam" id="2.70.70.10:FF:000019">
    <property type="entry name" value="M23 family peptidase"/>
    <property type="match status" value="1"/>
</dbReference>
<evidence type="ECO:0000313" key="4">
    <source>
        <dbReference type="Proteomes" id="UP000317839"/>
    </source>
</evidence>
<gene>
    <name evidence="3" type="ORF">FLL45_05845</name>
</gene>
<keyword evidence="1" id="KW-0732">Signal</keyword>
<dbReference type="EMBL" id="VIKR01000001">
    <property type="protein sequence ID" value="TQV77464.1"/>
    <property type="molecule type" value="Genomic_DNA"/>
</dbReference>
<organism evidence="3 4">
    <name type="scientific">Aliikangiella marina</name>
    <dbReference type="NCBI Taxonomy" id="1712262"/>
    <lineage>
        <taxon>Bacteria</taxon>
        <taxon>Pseudomonadati</taxon>
        <taxon>Pseudomonadota</taxon>
        <taxon>Gammaproteobacteria</taxon>
        <taxon>Oceanospirillales</taxon>
        <taxon>Pleioneaceae</taxon>
        <taxon>Aliikangiella</taxon>
    </lineage>
</organism>
<feature type="domain" description="M23ase beta-sheet core" evidence="2">
    <location>
        <begin position="168"/>
        <end position="263"/>
    </location>
</feature>
<proteinExistence type="predicted"/>
<dbReference type="Gene3D" id="2.70.70.10">
    <property type="entry name" value="Glucose Permease (Domain IIA)"/>
    <property type="match status" value="1"/>
</dbReference>
<accession>A0A545TJR2</accession>
<keyword evidence="4" id="KW-1185">Reference proteome</keyword>
<protein>
    <submittedName>
        <fullName evidence="3">M23 family metallopeptidase</fullName>
    </submittedName>
</protein>
<feature type="signal peptide" evidence="1">
    <location>
        <begin position="1"/>
        <end position="20"/>
    </location>
</feature>